<evidence type="ECO:0000313" key="2">
    <source>
        <dbReference type="Proteomes" id="UP001516400"/>
    </source>
</evidence>
<reference evidence="1 2" key="1">
    <citation type="journal article" date="2021" name="BMC Biol.">
        <title>Horizontally acquired antibacterial genes associated with adaptive radiation of ladybird beetles.</title>
        <authorList>
            <person name="Li H.S."/>
            <person name="Tang X.F."/>
            <person name="Huang Y.H."/>
            <person name="Xu Z.Y."/>
            <person name="Chen M.L."/>
            <person name="Du X.Y."/>
            <person name="Qiu B.Y."/>
            <person name="Chen P.T."/>
            <person name="Zhang W."/>
            <person name="Slipinski A."/>
            <person name="Escalona H.E."/>
            <person name="Waterhouse R.M."/>
            <person name="Zwick A."/>
            <person name="Pang H."/>
        </authorList>
    </citation>
    <scope>NUCLEOTIDE SEQUENCE [LARGE SCALE GENOMIC DNA]</scope>
    <source>
        <strain evidence="1">SYSU2018</strain>
    </source>
</reference>
<dbReference type="Proteomes" id="UP001516400">
    <property type="component" value="Unassembled WGS sequence"/>
</dbReference>
<dbReference type="EMBL" id="JABFTP020000042">
    <property type="protein sequence ID" value="KAL3271038.1"/>
    <property type="molecule type" value="Genomic_DNA"/>
</dbReference>
<proteinExistence type="predicted"/>
<evidence type="ECO:0000313" key="1">
    <source>
        <dbReference type="EMBL" id="KAL3271038.1"/>
    </source>
</evidence>
<organism evidence="1 2">
    <name type="scientific">Cryptolaemus montrouzieri</name>
    <dbReference type="NCBI Taxonomy" id="559131"/>
    <lineage>
        <taxon>Eukaryota</taxon>
        <taxon>Metazoa</taxon>
        <taxon>Ecdysozoa</taxon>
        <taxon>Arthropoda</taxon>
        <taxon>Hexapoda</taxon>
        <taxon>Insecta</taxon>
        <taxon>Pterygota</taxon>
        <taxon>Neoptera</taxon>
        <taxon>Endopterygota</taxon>
        <taxon>Coleoptera</taxon>
        <taxon>Polyphaga</taxon>
        <taxon>Cucujiformia</taxon>
        <taxon>Coccinelloidea</taxon>
        <taxon>Coccinellidae</taxon>
        <taxon>Scymninae</taxon>
        <taxon>Scymnini</taxon>
        <taxon>Cryptolaemus</taxon>
    </lineage>
</organism>
<keyword evidence="2" id="KW-1185">Reference proteome</keyword>
<dbReference type="AlphaFoldDB" id="A0ABD2MX40"/>
<comment type="caution">
    <text evidence="1">The sequence shown here is derived from an EMBL/GenBank/DDBJ whole genome shotgun (WGS) entry which is preliminary data.</text>
</comment>
<protein>
    <submittedName>
        <fullName evidence="1">Uncharacterized protein</fullName>
    </submittedName>
</protein>
<gene>
    <name evidence="1" type="ORF">HHI36_021538</name>
</gene>
<feature type="non-terminal residue" evidence="1">
    <location>
        <position position="198"/>
    </location>
</feature>
<name>A0ABD2MX40_9CUCU</name>
<accession>A0ABD2MX40</accession>
<sequence>MHVRVPTKLNIAVSVLFIPSRPRNVATSSLGSGIEGKLDKIFSELSAIKKQKSEFIASLNNYGEKIDDFEKKLKVVESLDNKMNLLNAEMESYGVHNFKLKNKVMDLHQNLKLNGIPESRNENIIDIVKNVASKLNFASVESCLNDCYRVHSVSKDSSRSRPIVASFKTTLYKSDFRKAYKRIKDLRTTALGFTGFER</sequence>